<evidence type="ECO:0000313" key="2">
    <source>
        <dbReference type="Proteomes" id="UP000516105"/>
    </source>
</evidence>
<dbReference type="EMBL" id="CP060782">
    <property type="protein sequence ID" value="QNP45722.1"/>
    <property type="molecule type" value="Genomic_DNA"/>
</dbReference>
<protein>
    <submittedName>
        <fullName evidence="1">Uncharacterized protein</fullName>
    </submittedName>
</protein>
<name>A0ABX6T791_9SPHN</name>
<gene>
    <name evidence="1" type="ORF">H9L14_14595</name>
</gene>
<evidence type="ECO:0000313" key="1">
    <source>
        <dbReference type="EMBL" id="QNP45722.1"/>
    </source>
</evidence>
<accession>A0ABX6T791</accession>
<dbReference type="Proteomes" id="UP000516105">
    <property type="component" value="Chromosome"/>
</dbReference>
<keyword evidence="2" id="KW-1185">Reference proteome</keyword>
<organism evidence="1 2">
    <name type="scientific">Sphingomonas sediminicola</name>
    <dbReference type="NCBI Taxonomy" id="386874"/>
    <lineage>
        <taxon>Bacteria</taxon>
        <taxon>Pseudomonadati</taxon>
        <taxon>Pseudomonadota</taxon>
        <taxon>Alphaproteobacteria</taxon>
        <taxon>Sphingomonadales</taxon>
        <taxon>Sphingomonadaceae</taxon>
        <taxon>Sphingomonas</taxon>
    </lineage>
</organism>
<reference evidence="1 2" key="1">
    <citation type="submission" date="2020-08" db="EMBL/GenBank/DDBJ databases">
        <title>Genome sequence of Sphingomonas sediminicola KACC 15039T.</title>
        <authorList>
            <person name="Hyun D.-W."/>
            <person name="Bae J.-W."/>
        </authorList>
    </citation>
    <scope>NUCLEOTIDE SEQUENCE [LARGE SCALE GENOMIC DNA]</scope>
    <source>
        <strain evidence="1 2">KACC 15039</strain>
    </source>
</reference>
<sequence>MRGKAGFSGSLADRSGNAGILFSIRNSSEALVIQSSHARRRAWPHARPQLVLAGQGCSQASRRIISVIRVRSSFPLQPKGIDLELACHRQKRSRAEFGPGIPREPAAARRLFAQLVRCLVG</sequence>
<proteinExistence type="predicted"/>
<dbReference type="RefSeq" id="WP_187708675.1">
    <property type="nucleotide sequence ID" value="NZ_CP060782.1"/>
</dbReference>